<gene>
    <name evidence="1" type="ORF">ABVK50_14255</name>
</gene>
<name>A0AAU8CIS7_9HYPH</name>
<proteinExistence type="predicted"/>
<dbReference type="AlphaFoldDB" id="A0AAU8CIS7"/>
<dbReference type="EMBL" id="CP159253">
    <property type="protein sequence ID" value="XCG46489.1"/>
    <property type="molecule type" value="Genomic_DNA"/>
</dbReference>
<sequence>MMAAPATHSVSIRYRVDPRLVPAAKAARRLGLPLDEFHEKLEKLMQLGLPAPCPVTGHFDLVAIDMWLDRRAGLATASTPADRASLMRERIARLGQDQA</sequence>
<evidence type="ECO:0000313" key="1">
    <source>
        <dbReference type="EMBL" id="XCG46489.1"/>
    </source>
</evidence>
<protein>
    <recommendedName>
        <fullName evidence="2">DNA-binding protein</fullName>
    </recommendedName>
</protein>
<accession>A0AAU8CIS7</accession>
<reference evidence="1" key="1">
    <citation type="submission" date="2024-06" db="EMBL/GenBank/DDBJ databases">
        <title>Mesorhizobium karijinii sp. nov., a symbiont of the iconic Swainsona formosa from arid Australia.</title>
        <authorList>
            <person name="Hill Y.J."/>
            <person name="Watkin E.L.J."/>
            <person name="O'Hara G.W."/>
            <person name="Terpolilli J."/>
            <person name="Tye M.L."/>
            <person name="Kohlmeier M.G."/>
        </authorList>
    </citation>
    <scope>NUCLEOTIDE SEQUENCE</scope>
    <source>
        <strain evidence="1">WSM2240</strain>
    </source>
</reference>
<dbReference type="RefSeq" id="WP_353640940.1">
    <property type="nucleotide sequence ID" value="NZ_CP159253.1"/>
</dbReference>
<organism evidence="1">
    <name type="scientific">Mesorhizobium sp. WSM2240</name>
    <dbReference type="NCBI Taxonomy" id="3228851"/>
    <lineage>
        <taxon>Bacteria</taxon>
        <taxon>Pseudomonadati</taxon>
        <taxon>Pseudomonadota</taxon>
        <taxon>Alphaproteobacteria</taxon>
        <taxon>Hyphomicrobiales</taxon>
        <taxon>Phyllobacteriaceae</taxon>
        <taxon>Mesorhizobium</taxon>
    </lineage>
</organism>
<evidence type="ECO:0008006" key="2">
    <source>
        <dbReference type="Google" id="ProtNLM"/>
    </source>
</evidence>